<comment type="similarity">
    <text evidence="2">Belongs to the TALE/BELL homeobox family.</text>
</comment>
<dbReference type="GO" id="GO:0005634">
    <property type="term" value="C:nucleus"/>
    <property type="evidence" value="ECO:0007669"/>
    <property type="project" value="UniProtKB-SubCell"/>
</dbReference>
<dbReference type="FunFam" id="1.10.10.60:FF:000083">
    <property type="entry name" value="BEL1-like homeodomain protein 4"/>
    <property type="match status" value="1"/>
</dbReference>
<dbReference type="InterPro" id="IPR050224">
    <property type="entry name" value="TALE_homeobox"/>
</dbReference>
<keyword evidence="5 8" id="KW-0371">Homeobox</keyword>
<evidence type="ECO:0000256" key="5">
    <source>
        <dbReference type="ARBA" id="ARBA00023155"/>
    </source>
</evidence>
<dbReference type="InterPro" id="IPR008422">
    <property type="entry name" value="KN_HD"/>
</dbReference>
<protein>
    <recommendedName>
        <fullName evidence="11">Homeobox domain-containing protein</fullName>
    </recommendedName>
</protein>
<dbReference type="CDD" id="cd00086">
    <property type="entry name" value="homeodomain"/>
    <property type="match status" value="1"/>
</dbReference>
<evidence type="ECO:0000256" key="10">
    <source>
        <dbReference type="SAM" id="MobiDB-lite"/>
    </source>
</evidence>
<feature type="region of interest" description="Disordered" evidence="10">
    <location>
        <begin position="441"/>
        <end position="472"/>
    </location>
</feature>
<dbReference type="PROSITE" id="PS50071">
    <property type="entry name" value="HOMEOBOX_2"/>
    <property type="match status" value="1"/>
</dbReference>
<feature type="coiled-coil region" evidence="9">
    <location>
        <begin position="207"/>
        <end position="241"/>
    </location>
</feature>
<dbReference type="InterPro" id="IPR006563">
    <property type="entry name" value="POX_dom"/>
</dbReference>
<dbReference type="SMART" id="SM00389">
    <property type="entry name" value="HOX"/>
    <property type="match status" value="1"/>
</dbReference>
<dbReference type="InterPro" id="IPR001356">
    <property type="entry name" value="HD"/>
</dbReference>
<dbReference type="Proteomes" id="UP000734854">
    <property type="component" value="Unassembled WGS sequence"/>
</dbReference>
<evidence type="ECO:0000256" key="3">
    <source>
        <dbReference type="ARBA" id="ARBA00023015"/>
    </source>
</evidence>
<accession>A0A8J5C471</accession>
<evidence type="ECO:0000259" key="11">
    <source>
        <dbReference type="PROSITE" id="PS50071"/>
    </source>
</evidence>
<evidence type="ECO:0000313" key="12">
    <source>
        <dbReference type="EMBL" id="KAG6466189.1"/>
    </source>
</evidence>
<evidence type="ECO:0000256" key="6">
    <source>
        <dbReference type="ARBA" id="ARBA00023163"/>
    </source>
</evidence>
<gene>
    <name evidence="12" type="ORF">ZIOFF_076012</name>
</gene>
<keyword evidence="3" id="KW-0805">Transcription regulation</keyword>
<dbReference type="OrthoDB" id="10056939at2759"/>
<evidence type="ECO:0000313" key="13">
    <source>
        <dbReference type="Proteomes" id="UP000734854"/>
    </source>
</evidence>
<keyword evidence="4 8" id="KW-0238">DNA-binding</keyword>
<dbReference type="Pfam" id="PF05920">
    <property type="entry name" value="Homeobox_KN"/>
    <property type="match status" value="1"/>
</dbReference>
<keyword evidence="13" id="KW-1185">Reference proteome</keyword>
<dbReference type="AlphaFoldDB" id="A0A8J5C471"/>
<comment type="subcellular location">
    <subcellularLocation>
        <location evidence="1 8">Nucleus</location>
    </subcellularLocation>
</comment>
<evidence type="ECO:0000256" key="1">
    <source>
        <dbReference type="ARBA" id="ARBA00004123"/>
    </source>
</evidence>
<dbReference type="PANTHER" id="PTHR11850">
    <property type="entry name" value="HOMEOBOX PROTEIN TRANSCRIPTION FACTORS"/>
    <property type="match status" value="1"/>
</dbReference>
<evidence type="ECO:0000256" key="7">
    <source>
        <dbReference type="ARBA" id="ARBA00023242"/>
    </source>
</evidence>
<dbReference type="GO" id="GO:0006355">
    <property type="term" value="P:regulation of DNA-templated transcription"/>
    <property type="evidence" value="ECO:0007669"/>
    <property type="project" value="InterPro"/>
</dbReference>
<evidence type="ECO:0000256" key="9">
    <source>
        <dbReference type="SAM" id="Coils"/>
    </source>
</evidence>
<keyword evidence="7 8" id="KW-0539">Nucleus</keyword>
<keyword evidence="6" id="KW-0804">Transcription</keyword>
<feature type="region of interest" description="Disordered" evidence="10">
    <location>
        <begin position="179"/>
        <end position="199"/>
    </location>
</feature>
<keyword evidence="9" id="KW-0175">Coiled coil</keyword>
<name>A0A8J5C471_ZINOF</name>
<evidence type="ECO:0000256" key="4">
    <source>
        <dbReference type="ARBA" id="ARBA00023125"/>
    </source>
</evidence>
<feature type="domain" description="Homeobox" evidence="11">
    <location>
        <begin position="324"/>
        <end position="387"/>
    </location>
</feature>
<feature type="DNA-binding region" description="Homeobox" evidence="8">
    <location>
        <begin position="326"/>
        <end position="388"/>
    </location>
</feature>
<dbReference type="EMBL" id="JACMSC010000189">
    <property type="protein sequence ID" value="KAG6466189.1"/>
    <property type="molecule type" value="Genomic_DNA"/>
</dbReference>
<dbReference type="Pfam" id="PF07526">
    <property type="entry name" value="POX"/>
    <property type="match status" value="1"/>
</dbReference>
<dbReference type="GO" id="GO:0003677">
    <property type="term" value="F:DNA binding"/>
    <property type="evidence" value="ECO:0007669"/>
    <property type="project" value="UniProtKB-UniRule"/>
</dbReference>
<sequence>MAYDQSGHHATLGYTDFSSGAGAMQGFQSSQELYGLQQAAAGMDVVGRTFFPPVAAAASSSAAAAPPMSEHLMCPWPPAPQNRMLVDVDHSAARFLFPAAPQCEPPPMALANTSGLSLSLNHALTNSRDHHHHHHQPPQLLKNSKFLIPARELLNEFCNLEIAAAAGVSSGSSKLKAASKNKQQWEGGGPSSSSTPANHSTLYTLNVHELQARKAKLLAMLEEVDNRYRRYREQMRAVVASFEGVAGEGAATVYSALASKVMSRHFRCLRDGIAEQVQAMRRAMGEKDDAVAPGTTRGETPRLKRIDQCLRQQRAFHHAGMMESHPWRPQRGLPERSVSILRAWLFEHFLHPYPSDVDKHILARQTGLSRSQVSNWFINARVRLWKPMVEEMYMEETKDSEMQTSAQLDDAADDNNDNNHAAGRGLLYNPLQLEMDEEQKPGAGQLQLPDPDSLSWVISGHDGAGSSKGYQNPSESFGVIDIDFASYGGGAGPGMPHAGGVSLTLGLQQHDGGGGTGRPGVSLSFSPPATQLLAREAQMGERQAAGSHQFSSMMEDEAQNATTVYRNLMGAHQLLRDLAG</sequence>
<organism evidence="12 13">
    <name type="scientific">Zingiber officinale</name>
    <name type="common">Ginger</name>
    <name type="synonym">Amomum zingiber</name>
    <dbReference type="NCBI Taxonomy" id="94328"/>
    <lineage>
        <taxon>Eukaryota</taxon>
        <taxon>Viridiplantae</taxon>
        <taxon>Streptophyta</taxon>
        <taxon>Embryophyta</taxon>
        <taxon>Tracheophyta</taxon>
        <taxon>Spermatophyta</taxon>
        <taxon>Magnoliopsida</taxon>
        <taxon>Liliopsida</taxon>
        <taxon>Zingiberales</taxon>
        <taxon>Zingiberaceae</taxon>
        <taxon>Zingiber</taxon>
    </lineage>
</organism>
<evidence type="ECO:0000256" key="8">
    <source>
        <dbReference type="PROSITE-ProRule" id="PRU00108"/>
    </source>
</evidence>
<evidence type="ECO:0000256" key="2">
    <source>
        <dbReference type="ARBA" id="ARBA00006454"/>
    </source>
</evidence>
<dbReference type="SMART" id="SM00574">
    <property type="entry name" value="POX"/>
    <property type="match status" value="1"/>
</dbReference>
<proteinExistence type="inferred from homology"/>
<comment type="caution">
    <text evidence="12">The sequence shown here is derived from an EMBL/GenBank/DDBJ whole genome shotgun (WGS) entry which is preliminary data.</text>
</comment>
<reference evidence="12 13" key="1">
    <citation type="submission" date="2020-08" db="EMBL/GenBank/DDBJ databases">
        <title>Plant Genome Project.</title>
        <authorList>
            <person name="Zhang R.-G."/>
        </authorList>
    </citation>
    <scope>NUCLEOTIDE SEQUENCE [LARGE SCALE GENOMIC DNA]</scope>
    <source>
        <tissue evidence="12">Rhizome</tissue>
    </source>
</reference>